<dbReference type="Pfam" id="PF00069">
    <property type="entry name" value="Pkinase"/>
    <property type="match status" value="1"/>
</dbReference>
<dbReference type="SUPFAM" id="SSF103243">
    <property type="entry name" value="KA1-like"/>
    <property type="match status" value="1"/>
</dbReference>
<evidence type="ECO:0000256" key="2">
    <source>
        <dbReference type="ARBA" id="ARBA00022692"/>
    </source>
</evidence>
<dbReference type="Gene3D" id="2.30.30.60">
    <property type="match status" value="1"/>
</dbReference>
<evidence type="ECO:0000256" key="10">
    <source>
        <dbReference type="SAM" id="Phobius"/>
    </source>
</evidence>
<evidence type="ECO:0000259" key="12">
    <source>
        <dbReference type="PROSITE" id="PS50222"/>
    </source>
</evidence>
<keyword evidence="6 10" id="KW-1133">Transmembrane helix</keyword>
<feature type="compositionally biased region" description="Polar residues" evidence="9">
    <location>
        <begin position="1800"/>
        <end position="1815"/>
    </location>
</feature>
<evidence type="ECO:0000256" key="3">
    <source>
        <dbReference type="ARBA" id="ARBA00022741"/>
    </source>
</evidence>
<proteinExistence type="predicted"/>
<feature type="compositionally biased region" description="Acidic residues" evidence="9">
    <location>
        <begin position="101"/>
        <end position="117"/>
    </location>
</feature>
<dbReference type="InterPro" id="IPR010920">
    <property type="entry name" value="LSM_dom_sf"/>
</dbReference>
<keyword evidence="14" id="KW-1185">Reference proteome</keyword>
<evidence type="ECO:0000256" key="4">
    <source>
        <dbReference type="ARBA" id="ARBA00022837"/>
    </source>
</evidence>
<feature type="compositionally biased region" description="Polar residues" evidence="9">
    <location>
        <begin position="1666"/>
        <end position="1680"/>
    </location>
</feature>
<dbReference type="SUPFAM" id="SSF50182">
    <property type="entry name" value="Sm-like ribonucleoproteins"/>
    <property type="match status" value="1"/>
</dbReference>
<feature type="compositionally biased region" description="Basic residues" evidence="9">
    <location>
        <begin position="1513"/>
        <end position="1522"/>
    </location>
</feature>
<accession>A0A261Y044</accession>
<feature type="compositionally biased region" description="Polar residues" evidence="9">
    <location>
        <begin position="1824"/>
        <end position="1838"/>
    </location>
</feature>
<dbReference type="SMART" id="SM00220">
    <property type="entry name" value="S_TKc"/>
    <property type="match status" value="1"/>
</dbReference>
<feature type="region of interest" description="Disordered" evidence="9">
    <location>
        <begin position="1571"/>
        <end position="1620"/>
    </location>
</feature>
<dbReference type="PROSITE" id="PS50011">
    <property type="entry name" value="PROTEIN_KINASE_DOM"/>
    <property type="match status" value="1"/>
</dbReference>
<feature type="region of interest" description="Disordered" evidence="9">
    <location>
        <begin position="384"/>
        <end position="405"/>
    </location>
</feature>
<comment type="caution">
    <text evidence="13">The sequence shown here is derived from an EMBL/GenBank/DDBJ whole genome shotgun (WGS) entry which is preliminary data.</text>
</comment>
<feature type="compositionally biased region" description="Polar residues" evidence="9">
    <location>
        <begin position="387"/>
        <end position="404"/>
    </location>
</feature>
<feature type="non-terminal residue" evidence="13">
    <location>
        <position position="2076"/>
    </location>
</feature>
<feature type="compositionally biased region" description="Polar residues" evidence="9">
    <location>
        <begin position="1711"/>
        <end position="1720"/>
    </location>
</feature>
<dbReference type="PROSITE" id="PS00108">
    <property type="entry name" value="PROTEIN_KINASE_ST"/>
    <property type="match status" value="1"/>
</dbReference>
<feature type="region of interest" description="Disordered" evidence="9">
    <location>
        <begin position="439"/>
        <end position="467"/>
    </location>
</feature>
<evidence type="ECO:0000256" key="8">
    <source>
        <dbReference type="PROSITE-ProRule" id="PRU10141"/>
    </source>
</evidence>
<dbReference type="PROSITE" id="PS00107">
    <property type="entry name" value="PROTEIN_KINASE_ATP"/>
    <property type="match status" value="1"/>
</dbReference>
<feature type="transmembrane region" description="Helical" evidence="10">
    <location>
        <begin position="236"/>
        <end position="259"/>
    </location>
</feature>
<feature type="compositionally biased region" description="Basic and acidic residues" evidence="9">
    <location>
        <begin position="1578"/>
        <end position="1590"/>
    </location>
</feature>
<feature type="compositionally biased region" description="Basic and acidic residues" evidence="9">
    <location>
        <begin position="1721"/>
        <end position="1730"/>
    </location>
</feature>
<feature type="compositionally biased region" description="Basic residues" evidence="9">
    <location>
        <begin position="452"/>
        <end position="463"/>
    </location>
</feature>
<keyword evidence="5 8" id="KW-0067">ATP-binding</keyword>
<feature type="region of interest" description="Disordered" evidence="9">
    <location>
        <begin position="1511"/>
        <end position="1546"/>
    </location>
</feature>
<dbReference type="OrthoDB" id="544685at2759"/>
<dbReference type="PROSITE" id="PS00018">
    <property type="entry name" value="EF_HAND_1"/>
    <property type="match status" value="1"/>
</dbReference>
<dbReference type="InterPro" id="IPR017441">
    <property type="entry name" value="Protein_kinase_ATP_BS"/>
</dbReference>
<feature type="compositionally biased region" description="Polar residues" evidence="9">
    <location>
        <begin position="1351"/>
        <end position="1364"/>
    </location>
</feature>
<keyword evidence="4" id="KW-0106">Calcium</keyword>
<dbReference type="InterPro" id="IPR023408">
    <property type="entry name" value="MscS_beta-dom_sf"/>
</dbReference>
<dbReference type="EMBL" id="MVBO01000059">
    <property type="protein sequence ID" value="OZJ03987.1"/>
    <property type="molecule type" value="Genomic_DNA"/>
</dbReference>
<dbReference type="GO" id="GO:0005524">
    <property type="term" value="F:ATP binding"/>
    <property type="evidence" value="ECO:0007669"/>
    <property type="project" value="UniProtKB-UniRule"/>
</dbReference>
<dbReference type="SUPFAM" id="SSF47473">
    <property type="entry name" value="EF-hand"/>
    <property type="match status" value="1"/>
</dbReference>
<feature type="domain" description="EF-hand" evidence="12">
    <location>
        <begin position="585"/>
        <end position="620"/>
    </location>
</feature>
<evidence type="ECO:0000256" key="9">
    <source>
        <dbReference type="SAM" id="MobiDB-lite"/>
    </source>
</evidence>
<feature type="compositionally biased region" description="Polar residues" evidence="9">
    <location>
        <begin position="1760"/>
        <end position="1770"/>
    </location>
</feature>
<feature type="region of interest" description="Disordered" evidence="9">
    <location>
        <begin position="1"/>
        <end position="119"/>
    </location>
</feature>
<evidence type="ECO:0000313" key="14">
    <source>
        <dbReference type="Proteomes" id="UP000242875"/>
    </source>
</evidence>
<keyword evidence="2 10" id="KW-0812">Transmembrane</keyword>
<feature type="compositionally biased region" description="Low complexity" evidence="9">
    <location>
        <begin position="439"/>
        <end position="449"/>
    </location>
</feature>
<feature type="region of interest" description="Disordered" evidence="9">
    <location>
        <begin position="1654"/>
        <end position="1880"/>
    </location>
</feature>
<feature type="domain" description="Protein kinase" evidence="11">
    <location>
        <begin position="1021"/>
        <end position="1279"/>
    </location>
</feature>
<sequence length="2076" mass="230229">MSHPSVKVRDIPVVNDVIPPTPVHTQSGVGSHSIPESLTASSTVHSLHPEDAMRQYPPSKDQEYAAEDAAPQYGEEPLNDQKGMFDNDGDEDKHIEHGEDFDWDKDDEDELDSDEEDASRKGSFDYERTHFFLSSLHCFKRAPLWLTYIFVVLLGLALIAVAVVLHFVQAPLPSIPVQHLTAWFTWAAFMWLVIWVTHFTVESVPWSVKKMSWLFNPKSTELIKMRMAYYNSLKRYIKCLLIAAWNYGSFSLLTFLPWNLYDTRYNPTYIYKMQQVMEVVLIATGLLFAEKFCLQLIVTGFHKKAYSERMHENEFAIRVLDKLKLSIRKTHPTGTPVQPTELIGRMFKLGRNEDNIMFASRSPRASFDKLDAQGQNMEMKPRMFRSATDTRQSSFWSESKSGDVQSERLDFDENAKQQNQVRFHTPQTIAEESTTIHIPPAAADDPTATLGARHRRPGMHKHSQSAEFFSSVSKKLTKLAPGNRHNYAYTTDLTPSTYYADSPNHSAPTTSPPSRSNTADGDNPLFRSPTGMSIFYNPNAALERISGSGHVAQAKRLARKIYFTLKPPGAERDHLIPSDFYPYFDNKKEAYKAFGVFDNDGNGDITRKEIKHGVVRIYRERKNLSNALRDLSQATGKLDVIFLTVGAFLWAIICACVFGGSNVTSQLTPMWSLFLALSFIFGGTAKELFESIIFVFVTHPYDAGDRVFINGENWVVNEMGLITTTFKKWDGTLIYLKNSVLAVGQIHNVRRSGSMGETIDIQIDFNTPTSKIHALRDRLSEYVSSLNRDFTPGCLGLNMNTIENTNRITLGIFVEHRANWQDMGARFNRRTKLMFVIKETLEELDIGYLLPAQNIYVNEEAPELYNGGRLAGYGTEGFRHRNRSGESIASHQGGNYGTTSAVGSSAATTGGGGGGSSMSTAGVAAAGTGMMMMGLGNAILPSGRTSSRGQDALGDMEFVKIGTAKPRRAIVTKGVMSDATEAEQAQSKPSASTPRPQRHASLSQRQEDHKELKPRRVLGDYYLSKTIGSGSMGKVKLGIHKDTNERVAVKIIPRNPEDSDKKTGSKSDKAGTEKDGKKPTSKETRILREASIMLLLHHPNIVQTSQVMVFPHHYYMVLEYVGGGQLLDYIISHGKLKEHYCHRNSIVHRDLKIENILISSTGHLKIIDFGLSNLYHPTSQLSTFCGSLYFAAPELLNARVYTGPEVDVWSLGVVLYVLVCGRVPFDDQSMPALHAKIKKGVVEYPSFLSSECKHILSRMLVTNPQQRATLTEIIAHPWLNKGYDHIVEPYLPQREPLKLPLDIEVIKGMTGFQFGTVEEIKEQLESIVKSEQYQMAALVVSKRQAERGASASISSPPTQASSTTIRRRSGIFGNTANQGDSEAGFSSPLAPLTNKISSLASSRKVPRENVQNYYNDDPQSIPAAYHPLISIYYLVREKMIREGRLLDPALPNPKEASEAQAQANSHAENEVPGDDSNFGFVIDNNGRRTVKVDEIVMEQVPESTGSKFLNRVLSRRRSHRDVKRREKLESREENATADRVAKTETDEIPVATTDKSGTSKSGMLRKFSLAIKNTSSNGHDEAGTERERRSGKPSRGHVRAFSNVEGYATTSNGKVSGKENLDSRVVAPPMEAEIINGPLDDNVMEVVAVDQPAVAKSAPPEPVVVPQTSQSTDRYFTSKGSKWLEKSRRRSSVISNRSQKSSGSGKDIKNKISSILSRNKSPQDREEKAIWRSGSDGSILTREKSKGGSESSHGDDVLELTSTKSSQSREPSVGLQDHYIPNHDLGYGTADPNGDLGDNSPVSETKTPASRSSETSEVRIAVDQSGSLTPLPARTSSRGALLRRYQSVSTRTNVPSEQYRSSPLSHQSKDHHHSLETPVTRRVRDQNVREKEAELGATDQEGRPVFLKGLFSVATTTTKSTTRIRADLIKVLESIGIAYTEHSGGFECVMLARNLPAENVSQRTRKASGEANADLQISGKTLGRKGSLRQLAKRSGSIMRKRRDMSPMETSSTEDMDMKSRNKELPAIPQTTPDHVQDNMPWTGPANESGTESDGLDTHATDADSAMSPSAFPKSA</sequence>
<dbReference type="InterPro" id="IPR006685">
    <property type="entry name" value="MscS_channel_2nd"/>
</dbReference>
<dbReference type="GO" id="GO:0005509">
    <property type="term" value="F:calcium ion binding"/>
    <property type="evidence" value="ECO:0007669"/>
    <property type="project" value="InterPro"/>
</dbReference>
<feature type="compositionally biased region" description="Polar residues" evidence="9">
    <location>
        <begin position="983"/>
        <end position="1004"/>
    </location>
</feature>
<feature type="region of interest" description="Disordered" evidence="9">
    <location>
        <begin position="1965"/>
        <end position="2076"/>
    </location>
</feature>
<feature type="compositionally biased region" description="Basic and acidic residues" evidence="9">
    <location>
        <begin position="1055"/>
        <end position="1083"/>
    </location>
</feature>
<gene>
    <name evidence="13" type="ORF">BZG36_04033</name>
</gene>
<feature type="region of interest" description="Disordered" evidence="9">
    <location>
        <begin position="1047"/>
        <end position="1083"/>
    </location>
</feature>
<dbReference type="InterPro" id="IPR018247">
    <property type="entry name" value="EF_Hand_1_Ca_BS"/>
</dbReference>
<feature type="compositionally biased region" description="Polar residues" evidence="9">
    <location>
        <begin position="23"/>
        <end position="45"/>
    </location>
</feature>
<feature type="compositionally biased region" description="Polar residues" evidence="9">
    <location>
        <begin position="499"/>
        <end position="520"/>
    </location>
</feature>
<dbReference type="PANTHER" id="PTHR31323:SF1">
    <property type="entry name" value="MECHANOSENSITIVE ION CHANNEL PROTEIN"/>
    <property type="match status" value="1"/>
</dbReference>
<dbReference type="FunFam" id="1.10.510.10:FF:000571">
    <property type="entry name" value="Maternal embryonic leucine zipper kinase"/>
    <property type="match status" value="1"/>
</dbReference>
<dbReference type="PROSITE" id="PS50222">
    <property type="entry name" value="EF_HAND_2"/>
    <property type="match status" value="1"/>
</dbReference>
<dbReference type="GO" id="GO:0004672">
    <property type="term" value="F:protein kinase activity"/>
    <property type="evidence" value="ECO:0007669"/>
    <property type="project" value="InterPro"/>
</dbReference>
<feature type="binding site" evidence="8">
    <location>
        <position position="1050"/>
    </location>
    <ligand>
        <name>ATP</name>
        <dbReference type="ChEBI" id="CHEBI:30616"/>
    </ligand>
</feature>
<evidence type="ECO:0000256" key="5">
    <source>
        <dbReference type="ARBA" id="ARBA00022840"/>
    </source>
</evidence>
<comment type="subcellular location">
    <subcellularLocation>
        <location evidence="1">Membrane</location>
    </subcellularLocation>
</comment>
<dbReference type="Gene3D" id="1.10.510.10">
    <property type="entry name" value="Transferase(Phosphotransferase) domain 1"/>
    <property type="match status" value="1"/>
</dbReference>
<dbReference type="GO" id="GO:0006874">
    <property type="term" value="P:intracellular calcium ion homeostasis"/>
    <property type="evidence" value="ECO:0007669"/>
    <property type="project" value="TreeGrafter"/>
</dbReference>
<dbReference type="Pfam" id="PF00924">
    <property type="entry name" value="MS_channel_2nd"/>
    <property type="match status" value="1"/>
</dbReference>
<keyword evidence="7 10" id="KW-0472">Membrane</keyword>
<dbReference type="InterPro" id="IPR008271">
    <property type="entry name" value="Ser/Thr_kinase_AS"/>
</dbReference>
<dbReference type="GO" id="GO:0005262">
    <property type="term" value="F:calcium channel activity"/>
    <property type="evidence" value="ECO:0007669"/>
    <property type="project" value="TreeGrafter"/>
</dbReference>
<evidence type="ECO:0000313" key="13">
    <source>
        <dbReference type="EMBL" id="OZJ03987.1"/>
    </source>
</evidence>
<feature type="region of interest" description="Disordered" evidence="9">
    <location>
        <begin position="977"/>
        <end position="1015"/>
    </location>
</feature>
<dbReference type="InterPro" id="IPR028375">
    <property type="entry name" value="KA1/Ssp2_C"/>
</dbReference>
<dbReference type="SUPFAM" id="SSF56112">
    <property type="entry name" value="Protein kinase-like (PK-like)"/>
    <property type="match status" value="1"/>
</dbReference>
<keyword evidence="3 8" id="KW-0547">Nucleotide-binding</keyword>
<feature type="region of interest" description="Disordered" evidence="9">
    <location>
        <begin position="885"/>
        <end position="916"/>
    </location>
</feature>
<dbReference type="GO" id="GO:0016020">
    <property type="term" value="C:membrane"/>
    <property type="evidence" value="ECO:0007669"/>
    <property type="project" value="UniProtKB-SubCell"/>
</dbReference>
<feature type="transmembrane region" description="Helical" evidence="10">
    <location>
        <begin position="180"/>
        <end position="201"/>
    </location>
</feature>
<evidence type="ECO:0008006" key="15">
    <source>
        <dbReference type="Google" id="ProtNLM"/>
    </source>
</evidence>
<organism evidence="13 14">
    <name type="scientific">Bifiguratus adelaidae</name>
    <dbReference type="NCBI Taxonomy" id="1938954"/>
    <lineage>
        <taxon>Eukaryota</taxon>
        <taxon>Fungi</taxon>
        <taxon>Fungi incertae sedis</taxon>
        <taxon>Mucoromycota</taxon>
        <taxon>Mucoromycotina</taxon>
        <taxon>Endogonomycetes</taxon>
        <taxon>Endogonales</taxon>
        <taxon>Endogonales incertae sedis</taxon>
        <taxon>Bifiguratus</taxon>
    </lineage>
</organism>
<dbReference type="Pfam" id="PF25886">
    <property type="entry name" value="Msy1"/>
    <property type="match status" value="1"/>
</dbReference>
<evidence type="ECO:0000256" key="1">
    <source>
        <dbReference type="ARBA" id="ARBA00004370"/>
    </source>
</evidence>
<feature type="region of interest" description="Disordered" evidence="9">
    <location>
        <begin position="1348"/>
        <end position="1388"/>
    </location>
</feature>
<dbReference type="InterPro" id="IPR011992">
    <property type="entry name" value="EF-hand-dom_pair"/>
</dbReference>
<feature type="compositionally biased region" description="Basic and acidic residues" evidence="9">
    <location>
        <begin position="91"/>
        <end position="100"/>
    </location>
</feature>
<evidence type="ECO:0000259" key="11">
    <source>
        <dbReference type="PROSITE" id="PS50011"/>
    </source>
</evidence>
<dbReference type="InterPro" id="IPR002048">
    <property type="entry name" value="EF_hand_dom"/>
</dbReference>
<evidence type="ECO:0000256" key="6">
    <source>
        <dbReference type="ARBA" id="ARBA00022989"/>
    </source>
</evidence>
<feature type="compositionally biased region" description="Low complexity" evidence="9">
    <location>
        <begin position="897"/>
        <end position="908"/>
    </location>
</feature>
<feature type="compositionally biased region" description="Polar residues" evidence="9">
    <location>
        <begin position="1846"/>
        <end position="1866"/>
    </location>
</feature>
<protein>
    <recommendedName>
        <fullName evidence="15">EF-hand domain-containing protein</fullName>
    </recommendedName>
</protein>
<feature type="compositionally biased region" description="Basic and acidic residues" evidence="9">
    <location>
        <begin position="1741"/>
        <end position="1756"/>
    </location>
</feature>
<name>A0A261Y044_9FUNG</name>
<reference evidence="13 14" key="1">
    <citation type="journal article" date="2017" name="Mycologia">
        <title>Bifiguratus adelaidae, gen. et sp. nov., a new member of Mucoromycotina in endophytic and soil-dwelling habitats.</title>
        <authorList>
            <person name="Torres-Cruz T.J."/>
            <person name="Billingsley Tobias T.L."/>
            <person name="Almatruk M."/>
            <person name="Hesse C."/>
            <person name="Kuske C.R."/>
            <person name="Desiro A."/>
            <person name="Benucci G.M."/>
            <person name="Bonito G."/>
            <person name="Stajich J.E."/>
            <person name="Dunlap C."/>
            <person name="Arnold A.E."/>
            <person name="Porras-Alfaro A."/>
        </authorList>
    </citation>
    <scope>NUCLEOTIDE SEQUENCE [LARGE SCALE GENOMIC DNA]</scope>
    <source>
        <strain evidence="13 14">AZ0501</strain>
    </source>
</reference>
<dbReference type="InterPro" id="IPR000719">
    <property type="entry name" value="Prot_kinase_dom"/>
</dbReference>
<dbReference type="InterPro" id="IPR011009">
    <property type="entry name" value="Kinase-like_dom_sf"/>
</dbReference>
<feature type="transmembrane region" description="Helical" evidence="10">
    <location>
        <begin position="145"/>
        <end position="168"/>
    </location>
</feature>
<feature type="compositionally biased region" description="Basic and acidic residues" evidence="9">
    <location>
        <begin position="1523"/>
        <end position="1545"/>
    </location>
</feature>
<feature type="region of interest" description="Disordered" evidence="9">
    <location>
        <begin position="1448"/>
        <end position="1480"/>
    </location>
</feature>
<dbReference type="PANTHER" id="PTHR31323">
    <property type="entry name" value="MECHANOSENSITIVE ION CHANNEL PROTEIN MSY2"/>
    <property type="match status" value="1"/>
</dbReference>
<evidence type="ECO:0000256" key="7">
    <source>
        <dbReference type="ARBA" id="ARBA00023136"/>
    </source>
</evidence>
<feature type="transmembrane region" description="Helical" evidence="10">
    <location>
        <begin position="279"/>
        <end position="301"/>
    </location>
</feature>
<feature type="region of interest" description="Disordered" evidence="9">
    <location>
        <begin position="499"/>
        <end position="524"/>
    </location>
</feature>
<feature type="transmembrane region" description="Helical" evidence="10">
    <location>
        <begin position="638"/>
        <end position="660"/>
    </location>
</feature>
<dbReference type="Proteomes" id="UP000242875">
    <property type="component" value="Unassembled WGS sequence"/>
</dbReference>
<dbReference type="InterPro" id="IPR058650">
    <property type="entry name" value="Msy1/2-like"/>
</dbReference>